<feature type="signal peptide" evidence="1">
    <location>
        <begin position="1"/>
        <end position="16"/>
    </location>
</feature>
<keyword evidence="3" id="KW-1185">Reference proteome</keyword>
<comment type="caution">
    <text evidence="2">The sequence shown here is derived from an EMBL/GenBank/DDBJ whole genome shotgun (WGS) entry which is preliminary data.</text>
</comment>
<dbReference type="OrthoDB" id="8052761at2759"/>
<evidence type="ECO:0000313" key="3">
    <source>
        <dbReference type="Proteomes" id="UP000037069"/>
    </source>
</evidence>
<dbReference type="EMBL" id="JRES01000678">
    <property type="protein sequence ID" value="KNC29288.1"/>
    <property type="molecule type" value="Genomic_DNA"/>
</dbReference>
<feature type="chain" id="PRO_5005535768" evidence="1">
    <location>
        <begin position="17"/>
        <end position="407"/>
    </location>
</feature>
<keyword evidence="1" id="KW-0732">Signal</keyword>
<accession>A0A0L0CA32</accession>
<dbReference type="Proteomes" id="UP000037069">
    <property type="component" value="Unassembled WGS sequence"/>
</dbReference>
<sequence>MWLYLFSILTIGSAQSLTIGYPFRSLLAHDSRHGQLNDKNTATQGFLVYLDNSGIERIVSYNYAEPVYAIHQISYINREGPILQALGPAESSDINKAQEAHFRGWSLQQYQVLKREIDLLREEGKEPSAETLLKFIPLEKIALTADYSKIAELPEIKQIREEHLNIWKQVSQGNEHKIIENQANDKIDEIKKSDVEDSNVKTNISPNDSENKFIINYTNITKLSDEMKTEKSEISFATKISTESEIERRAAFELNATDLNIAPPEKIPYNIGKLMEDITNETLTESKENFPSIEEPNKKDSSKVNIDQTLVKVQPLQVLDTPEVLKVREEQLSLVMQANNEYNVQKNTQSELEKLISTAPKIYVPQQAVDTAEVMRARDEHLRIVTEGLNWLKDNNSSRKLQQNHPI</sequence>
<evidence type="ECO:0000256" key="1">
    <source>
        <dbReference type="SAM" id="SignalP"/>
    </source>
</evidence>
<protein>
    <submittedName>
        <fullName evidence="2">Uncharacterized protein</fullName>
    </submittedName>
</protein>
<organism evidence="2 3">
    <name type="scientific">Lucilia cuprina</name>
    <name type="common">Green bottle fly</name>
    <name type="synonym">Australian sheep blowfly</name>
    <dbReference type="NCBI Taxonomy" id="7375"/>
    <lineage>
        <taxon>Eukaryota</taxon>
        <taxon>Metazoa</taxon>
        <taxon>Ecdysozoa</taxon>
        <taxon>Arthropoda</taxon>
        <taxon>Hexapoda</taxon>
        <taxon>Insecta</taxon>
        <taxon>Pterygota</taxon>
        <taxon>Neoptera</taxon>
        <taxon>Endopterygota</taxon>
        <taxon>Diptera</taxon>
        <taxon>Brachycera</taxon>
        <taxon>Muscomorpha</taxon>
        <taxon>Oestroidea</taxon>
        <taxon>Calliphoridae</taxon>
        <taxon>Luciliinae</taxon>
        <taxon>Lucilia</taxon>
    </lineage>
</organism>
<proteinExistence type="predicted"/>
<name>A0A0L0CA32_LUCCU</name>
<dbReference type="AlphaFoldDB" id="A0A0L0CA32"/>
<evidence type="ECO:0000313" key="2">
    <source>
        <dbReference type="EMBL" id="KNC29288.1"/>
    </source>
</evidence>
<reference evidence="2 3" key="1">
    <citation type="journal article" date="2015" name="Nat. Commun.">
        <title>Lucilia cuprina genome unlocks parasitic fly biology to underpin future interventions.</title>
        <authorList>
            <person name="Anstead C.A."/>
            <person name="Korhonen P.K."/>
            <person name="Young N.D."/>
            <person name="Hall R.S."/>
            <person name="Jex A.R."/>
            <person name="Murali S.C."/>
            <person name="Hughes D.S."/>
            <person name="Lee S.F."/>
            <person name="Perry T."/>
            <person name="Stroehlein A.J."/>
            <person name="Ansell B.R."/>
            <person name="Breugelmans B."/>
            <person name="Hofmann A."/>
            <person name="Qu J."/>
            <person name="Dugan S."/>
            <person name="Lee S.L."/>
            <person name="Chao H."/>
            <person name="Dinh H."/>
            <person name="Han Y."/>
            <person name="Doddapaneni H.V."/>
            <person name="Worley K.C."/>
            <person name="Muzny D.M."/>
            <person name="Ioannidis P."/>
            <person name="Waterhouse R.M."/>
            <person name="Zdobnov E.M."/>
            <person name="James P.J."/>
            <person name="Bagnall N.H."/>
            <person name="Kotze A.C."/>
            <person name="Gibbs R.A."/>
            <person name="Richards S."/>
            <person name="Batterham P."/>
            <person name="Gasser R.B."/>
        </authorList>
    </citation>
    <scope>NUCLEOTIDE SEQUENCE [LARGE SCALE GENOMIC DNA]</scope>
    <source>
        <strain evidence="2 3">LS</strain>
        <tissue evidence="2">Full body</tissue>
    </source>
</reference>
<gene>
    <name evidence="2" type="ORF">FF38_02399</name>
</gene>